<keyword evidence="4" id="KW-1185">Reference proteome</keyword>
<feature type="compositionally biased region" description="Polar residues" evidence="1">
    <location>
        <begin position="38"/>
        <end position="62"/>
    </location>
</feature>
<dbReference type="Pfam" id="PF13649">
    <property type="entry name" value="Methyltransf_25"/>
    <property type="match status" value="1"/>
</dbReference>
<evidence type="ECO:0000259" key="2">
    <source>
        <dbReference type="Pfam" id="PF13649"/>
    </source>
</evidence>
<evidence type="ECO:0000256" key="1">
    <source>
        <dbReference type="SAM" id="MobiDB-lite"/>
    </source>
</evidence>
<dbReference type="InterPro" id="IPR041698">
    <property type="entry name" value="Methyltransf_25"/>
</dbReference>
<evidence type="ECO:0000313" key="4">
    <source>
        <dbReference type="Proteomes" id="UP000827284"/>
    </source>
</evidence>
<reference evidence="3" key="2">
    <citation type="journal article" date="2022" name="Microbiol. Resour. Announc.">
        <title>Whole-Genome Sequence of Entomortierella parvispora E1425, a Mucoromycotan Fungus Associated with Burkholderiaceae-Related Endosymbiotic Bacteria.</title>
        <authorList>
            <person name="Herlambang A."/>
            <person name="Guo Y."/>
            <person name="Takashima Y."/>
            <person name="Narisawa K."/>
            <person name="Ohta H."/>
            <person name="Nishizawa T."/>
        </authorList>
    </citation>
    <scope>NUCLEOTIDE SEQUENCE</scope>
    <source>
        <strain evidence="3">E1425</strain>
    </source>
</reference>
<accession>A0A9P3HF04</accession>
<comment type="caution">
    <text evidence="3">The sequence shown here is derived from an EMBL/GenBank/DDBJ whole genome shotgun (WGS) entry which is preliminary data.</text>
</comment>
<dbReference type="InterPro" id="IPR029063">
    <property type="entry name" value="SAM-dependent_MTases_sf"/>
</dbReference>
<evidence type="ECO:0000313" key="3">
    <source>
        <dbReference type="EMBL" id="GJJ75376.1"/>
    </source>
</evidence>
<organism evidence="3 4">
    <name type="scientific">Entomortierella parvispora</name>
    <dbReference type="NCBI Taxonomy" id="205924"/>
    <lineage>
        <taxon>Eukaryota</taxon>
        <taxon>Fungi</taxon>
        <taxon>Fungi incertae sedis</taxon>
        <taxon>Mucoromycota</taxon>
        <taxon>Mortierellomycotina</taxon>
        <taxon>Mortierellomycetes</taxon>
        <taxon>Mortierellales</taxon>
        <taxon>Mortierellaceae</taxon>
        <taxon>Entomortierella</taxon>
    </lineage>
</organism>
<dbReference type="AlphaFoldDB" id="A0A9P3HF04"/>
<dbReference type="OrthoDB" id="2013972at2759"/>
<feature type="compositionally biased region" description="Low complexity" evidence="1">
    <location>
        <begin position="100"/>
        <end position="115"/>
    </location>
</feature>
<dbReference type="SUPFAM" id="SSF53335">
    <property type="entry name" value="S-adenosyl-L-methionine-dependent methyltransferases"/>
    <property type="match status" value="1"/>
</dbReference>
<dbReference type="PANTHER" id="PTHR43591">
    <property type="entry name" value="METHYLTRANSFERASE"/>
    <property type="match status" value="1"/>
</dbReference>
<dbReference type="Gene3D" id="3.40.50.150">
    <property type="entry name" value="Vaccinia Virus protein VP39"/>
    <property type="match status" value="1"/>
</dbReference>
<proteinExistence type="predicted"/>
<dbReference type="GO" id="GO:0008168">
    <property type="term" value="F:methyltransferase activity"/>
    <property type="evidence" value="ECO:0007669"/>
    <property type="project" value="TreeGrafter"/>
</dbReference>
<name>A0A9P3HF04_9FUNG</name>
<feature type="region of interest" description="Disordered" evidence="1">
    <location>
        <begin position="1"/>
        <end position="161"/>
    </location>
</feature>
<protein>
    <recommendedName>
        <fullName evidence="2">Methyltransferase domain-containing protein</fullName>
    </recommendedName>
</protein>
<dbReference type="PANTHER" id="PTHR43591:SF24">
    <property type="entry name" value="2-METHOXY-6-POLYPRENYL-1,4-BENZOQUINOL METHYLASE, MITOCHONDRIAL"/>
    <property type="match status" value="1"/>
</dbReference>
<dbReference type="CDD" id="cd02440">
    <property type="entry name" value="AdoMet_MTases"/>
    <property type="match status" value="1"/>
</dbReference>
<dbReference type="EMBL" id="BQFW01000010">
    <property type="protein sequence ID" value="GJJ75376.1"/>
    <property type="molecule type" value="Genomic_DNA"/>
</dbReference>
<reference evidence="3" key="1">
    <citation type="submission" date="2021-11" db="EMBL/GenBank/DDBJ databases">
        <authorList>
            <person name="Herlambang A."/>
            <person name="Guo Y."/>
            <person name="Takashima Y."/>
            <person name="Nishizawa T."/>
        </authorList>
    </citation>
    <scope>NUCLEOTIDE SEQUENCE</scope>
    <source>
        <strain evidence="3">E1425</strain>
    </source>
</reference>
<feature type="compositionally biased region" description="Polar residues" evidence="1">
    <location>
        <begin position="126"/>
        <end position="153"/>
    </location>
</feature>
<sequence length="445" mass="49966">MGATQSSLAHAPSPRAGHASNPAKSRNSFTKDRFLSHTLPTASSNNGHHAYPSPTNSASTIGSHHHLHPSSSAPGSPTQYHNHPQYTNHHVNNHHHHPQHSMTTPPSSQTSNSSSLQKTFSRRRSSNQTVESTHSGQCSVLHGSTTHSNTSHPLSRHSEESDQEFRFFYGRRFHNTSSLYMLPNDTQEVDRLHEQHYILKILFEGKNIHVSIKDHDKVIDLGCGAATWIMDMATELNHVDFVGIDISPIYPTAIHPKNCTFYQENILQGISQPNESFDIVYQRNVAPGFTFEHWQQGLGEAFRILRGDGWFESVESDVTIHNAGPYTEMCFEYLRASMASRNVDPSVVRDLDKLFLSTGFADVQVKEYVVAYGEHGGQLGKLWRDNMFAILETVKPLLARVKNVPESQVSEMIAASYKETLTCRAHQTIYVTYGRKPRSAVFGRR</sequence>
<dbReference type="Proteomes" id="UP000827284">
    <property type="component" value="Unassembled WGS sequence"/>
</dbReference>
<gene>
    <name evidence="3" type="ORF">EMPS_07734</name>
</gene>
<feature type="domain" description="Methyltransferase" evidence="2">
    <location>
        <begin position="218"/>
        <end position="309"/>
    </location>
</feature>